<dbReference type="Proteomes" id="UP000677812">
    <property type="component" value="Unassembled WGS sequence"/>
</dbReference>
<evidence type="ECO:0000313" key="3">
    <source>
        <dbReference type="Proteomes" id="UP000677812"/>
    </source>
</evidence>
<keyword evidence="3" id="KW-1185">Reference proteome</keyword>
<comment type="caution">
    <text evidence="2">The sequence shown here is derived from an EMBL/GenBank/DDBJ whole genome shotgun (WGS) entry which is preliminary data.</text>
</comment>
<feature type="compositionally biased region" description="Basic and acidic residues" evidence="1">
    <location>
        <begin position="53"/>
        <end position="68"/>
    </location>
</feature>
<feature type="region of interest" description="Disordered" evidence="1">
    <location>
        <begin position="43"/>
        <end position="68"/>
    </location>
</feature>
<sequence>MLNIILICFVALIWPTVYLLYFKDTLRPWLDNKLTKDKLPETTPEEFTAAYPFKEKPQTPASKEKQDV</sequence>
<protein>
    <submittedName>
        <fullName evidence="2">Uncharacterized protein</fullName>
    </submittedName>
</protein>
<reference evidence="2 3" key="1">
    <citation type="submission" date="2021-04" db="EMBL/GenBank/DDBJ databases">
        <title>The complete genome sequence of Neokomagataea sp. TBRC 2177.</title>
        <authorList>
            <person name="Charoenyingcharoen P."/>
            <person name="Yukphan P."/>
        </authorList>
    </citation>
    <scope>NUCLEOTIDE SEQUENCE [LARGE SCALE GENOMIC DNA]</scope>
    <source>
        <strain evidence="2 3">TBRC 2177</strain>
    </source>
</reference>
<gene>
    <name evidence="2" type="ORF">KB213_07765</name>
</gene>
<evidence type="ECO:0000313" key="2">
    <source>
        <dbReference type="EMBL" id="MBR0559946.1"/>
    </source>
</evidence>
<accession>A0ABS5E7Q5</accession>
<proteinExistence type="predicted"/>
<organism evidence="2 3">
    <name type="scientific">Neokomagataea anthophila</name>
    <dbReference type="NCBI Taxonomy" id="2826925"/>
    <lineage>
        <taxon>Bacteria</taxon>
        <taxon>Pseudomonadati</taxon>
        <taxon>Pseudomonadota</taxon>
        <taxon>Alphaproteobacteria</taxon>
        <taxon>Acetobacterales</taxon>
        <taxon>Acetobacteraceae</taxon>
        <taxon>Neokomagataea</taxon>
    </lineage>
</organism>
<dbReference type="RefSeq" id="WP_211681899.1">
    <property type="nucleotide sequence ID" value="NZ_JAGRQH010000004.1"/>
</dbReference>
<dbReference type="EMBL" id="JAGRQH010000004">
    <property type="protein sequence ID" value="MBR0559946.1"/>
    <property type="molecule type" value="Genomic_DNA"/>
</dbReference>
<evidence type="ECO:0000256" key="1">
    <source>
        <dbReference type="SAM" id="MobiDB-lite"/>
    </source>
</evidence>
<name>A0ABS5E7Q5_9PROT</name>